<dbReference type="InterPro" id="IPR050523">
    <property type="entry name" value="AKR_Detox_Biosynth"/>
</dbReference>
<dbReference type="CDD" id="cd19075">
    <property type="entry name" value="AKR_AKR7A1-5"/>
    <property type="match status" value="1"/>
</dbReference>
<evidence type="ECO:0000313" key="4">
    <source>
        <dbReference type="Proteomes" id="UP000024837"/>
    </source>
</evidence>
<evidence type="ECO:0000313" key="3">
    <source>
        <dbReference type="EMBL" id="EWC48730.1"/>
    </source>
</evidence>
<dbReference type="Gene3D" id="3.20.20.100">
    <property type="entry name" value="NADP-dependent oxidoreductase domain"/>
    <property type="match status" value="1"/>
</dbReference>
<dbReference type="InterPro" id="IPR036812">
    <property type="entry name" value="NAD(P)_OxRdtase_dom_sf"/>
</dbReference>
<evidence type="ECO:0000256" key="1">
    <source>
        <dbReference type="ARBA" id="ARBA00023002"/>
    </source>
</evidence>
<proteinExistence type="predicted"/>
<dbReference type="PANTHER" id="PTHR43364">
    <property type="entry name" value="NADH-SPECIFIC METHYLGLYOXAL REDUCTASE-RELATED"/>
    <property type="match status" value="1"/>
</dbReference>
<dbReference type="GO" id="GO:0016491">
    <property type="term" value="F:oxidoreductase activity"/>
    <property type="evidence" value="ECO:0007669"/>
    <property type="project" value="UniProtKB-KW"/>
</dbReference>
<keyword evidence="4" id="KW-1185">Reference proteome</keyword>
<dbReference type="PANTHER" id="PTHR43364:SF4">
    <property type="entry name" value="NAD(P)-LINKED OXIDOREDUCTASE SUPERFAMILY PROTEIN"/>
    <property type="match status" value="1"/>
</dbReference>
<dbReference type="InterPro" id="IPR020471">
    <property type="entry name" value="AKR"/>
</dbReference>
<dbReference type="AlphaFoldDB" id="W7IHJ7"/>
<feature type="domain" description="NADP-dependent oxidoreductase" evidence="2">
    <location>
        <begin position="2"/>
        <end position="315"/>
    </location>
</feature>
<dbReference type="OrthoDB" id="2310150at2759"/>
<dbReference type="PRINTS" id="PR00069">
    <property type="entry name" value="ALDKETRDTASE"/>
</dbReference>
<dbReference type="SUPFAM" id="SSF51430">
    <property type="entry name" value="NAD(P)-linked oxidoreductase"/>
    <property type="match status" value="1"/>
</dbReference>
<gene>
    <name evidence="3" type="ORF">DRE_00035</name>
</gene>
<organism evidence="3 4">
    <name type="scientific">Drechslerella stenobrocha 248</name>
    <dbReference type="NCBI Taxonomy" id="1043628"/>
    <lineage>
        <taxon>Eukaryota</taxon>
        <taxon>Fungi</taxon>
        <taxon>Dikarya</taxon>
        <taxon>Ascomycota</taxon>
        <taxon>Pezizomycotina</taxon>
        <taxon>Orbiliomycetes</taxon>
        <taxon>Orbiliales</taxon>
        <taxon>Orbiliaceae</taxon>
        <taxon>Drechslerella</taxon>
    </lineage>
</organism>
<evidence type="ECO:0000259" key="2">
    <source>
        <dbReference type="Pfam" id="PF00248"/>
    </source>
</evidence>
<keyword evidence="1" id="KW-0560">Oxidoreductase</keyword>
<reference evidence="3 4" key="1">
    <citation type="submission" date="2013-05" db="EMBL/GenBank/DDBJ databases">
        <title>Drechslerella stenobrocha genome reveals carnivorous origination and mechanical trapping mechanism of predatory fungi.</title>
        <authorList>
            <person name="Liu X."/>
            <person name="Zhang W."/>
            <person name="Liu K."/>
        </authorList>
    </citation>
    <scope>NUCLEOTIDE SEQUENCE [LARGE SCALE GENOMIC DNA]</scope>
    <source>
        <strain evidence="3 4">248</strain>
    </source>
</reference>
<sequence>MTIGENSRITDLEEAKQLIETFKSYGHKELDTARIYNEGTTEEYLGKIGTGGLIVATKLYPSAKPGQDNTNANNNIDILTTQITHRPESFKIHVPRSLSALKLSSVDLWYLHAPDHTTDFSITLPAVNDLYTAGVFKTFGLSNYKSWEVARICELARYNNFPMPKVYQGMYNVIQREVEPELFPCLRHYGMAFYAYNPLAGGFFTASGPKAIDAEVEKGTRFDNSKPQGQMYRARYWRGPNFKARELIDEVAQKHNLTLVEIALRWVNHHSAMSPEKGDKVIIGASSQKHLKENCEDFEKGPLPEEILQVCDAAWAIVKADCETYWR</sequence>
<name>W7IHJ7_9PEZI</name>
<dbReference type="InterPro" id="IPR023210">
    <property type="entry name" value="NADP_OxRdtase_dom"/>
</dbReference>
<dbReference type="EMBL" id="KI966371">
    <property type="protein sequence ID" value="EWC48730.1"/>
    <property type="molecule type" value="Genomic_DNA"/>
</dbReference>
<protein>
    <recommendedName>
        <fullName evidence="2">NADP-dependent oxidoreductase domain-containing protein</fullName>
    </recommendedName>
</protein>
<dbReference type="Pfam" id="PF00248">
    <property type="entry name" value="Aldo_ket_red"/>
    <property type="match status" value="1"/>
</dbReference>
<dbReference type="Proteomes" id="UP000024837">
    <property type="component" value="Unassembled WGS sequence"/>
</dbReference>
<accession>W7IHJ7</accession>
<dbReference type="HOGENOM" id="CLU_023205_1_1_1"/>